<protein>
    <submittedName>
        <fullName evidence="2">Uncharacterized protein</fullName>
    </submittedName>
</protein>
<dbReference type="Proteomes" id="UP000241137">
    <property type="component" value="Segment"/>
</dbReference>
<evidence type="ECO:0000313" key="3">
    <source>
        <dbReference type="Proteomes" id="UP000241137"/>
    </source>
</evidence>
<organism evidence="2 3">
    <name type="scientific">Megavirus courdo11</name>
    <dbReference type="NCBI Taxonomy" id="1128140"/>
    <lineage>
        <taxon>Viruses</taxon>
        <taxon>Varidnaviria</taxon>
        <taxon>Bamfordvirae</taxon>
        <taxon>Nucleocytoviricota</taxon>
        <taxon>Megaviricetes</taxon>
        <taxon>Imitervirales</taxon>
        <taxon>Mimiviridae</taxon>
        <taxon>Megamimivirinae</taxon>
        <taxon>Megavirus</taxon>
        <taxon>Megavirus chilense</taxon>
    </lineage>
</organism>
<dbReference type="EMBL" id="JX975216">
    <property type="protein sequence ID" value="AFX93058.1"/>
    <property type="molecule type" value="Genomic_DNA"/>
</dbReference>
<proteinExistence type="predicted"/>
<reference evidence="2 3" key="1">
    <citation type="journal article" date="2014" name="Virus Genes">
        <title>Complete genome sequence of Courdo11 virus, a member of the family Mimiviridae.</title>
        <authorList>
            <person name="Yoosuf N."/>
            <person name="Pagnier I."/>
            <person name="Fournous G."/>
            <person name="Robert C."/>
            <person name="La Scola B."/>
            <person name="Raoult D."/>
            <person name="Colson P."/>
        </authorList>
    </citation>
    <scope>NUCLEOTIDE SEQUENCE [LARGE SCALE GENOMIC DNA]</scope>
</reference>
<feature type="transmembrane region" description="Helical" evidence="1">
    <location>
        <begin position="76"/>
        <end position="99"/>
    </location>
</feature>
<gene>
    <name evidence="2" type="ORF">CE11_01032</name>
</gene>
<evidence type="ECO:0000313" key="2">
    <source>
        <dbReference type="EMBL" id="AFX93058.1"/>
    </source>
</evidence>
<keyword evidence="1" id="KW-0472">Membrane</keyword>
<name>K7YXA0_9VIRU</name>
<keyword evidence="1" id="KW-0812">Transmembrane</keyword>
<sequence>MHKIKRTTLFVRQSYPSSSRISTQLLLSESKIYTSRSINITDCKRDQKIYNRHYYSNTKIFEKENMDRYLKETEEIIFSFMNGFTDGCIWGGVIILCLIDI</sequence>
<accession>K7YXA0</accession>
<evidence type="ECO:0000256" key="1">
    <source>
        <dbReference type="SAM" id="Phobius"/>
    </source>
</evidence>
<keyword evidence="1" id="KW-1133">Transmembrane helix</keyword>